<dbReference type="RefSeq" id="WP_330090014.1">
    <property type="nucleotide sequence ID" value="NZ_JAUZMY010000002.1"/>
</dbReference>
<name>A0ABU7K1T8_9ACTN</name>
<dbReference type="EMBL" id="JAUZMY010000002">
    <property type="protein sequence ID" value="MEE2036216.1"/>
    <property type="molecule type" value="Genomic_DNA"/>
</dbReference>
<dbReference type="Proteomes" id="UP001356095">
    <property type="component" value="Unassembled WGS sequence"/>
</dbReference>
<comment type="caution">
    <text evidence="1">The sequence shown here is derived from an EMBL/GenBank/DDBJ whole genome shotgun (WGS) entry which is preliminary data.</text>
</comment>
<protein>
    <submittedName>
        <fullName evidence="1">DUF6507 family protein</fullName>
    </submittedName>
</protein>
<proteinExistence type="predicted"/>
<evidence type="ECO:0000313" key="1">
    <source>
        <dbReference type="EMBL" id="MEE2036216.1"/>
    </source>
</evidence>
<sequence length="115" mass="11811">MSAWDIDAPSVGTVLNEVLGKIGDGSGDALDGALTTTGDEILNAATAACSGPVESELYYFLEHFGGLAEEMVDRAGSALEGCALAVDAYLVGDLEMAEEAQGNATYVENPMNAPH</sequence>
<accession>A0ABU7K1T8</accession>
<reference evidence="1 2" key="1">
    <citation type="submission" date="2023-08" db="EMBL/GenBank/DDBJ databases">
        <authorList>
            <person name="Girao M."/>
            <person name="Carvalho M.F."/>
        </authorList>
    </citation>
    <scope>NUCLEOTIDE SEQUENCE [LARGE SCALE GENOMIC DNA]</scope>
    <source>
        <strain evidence="1 2">CT-R113</strain>
    </source>
</reference>
<dbReference type="InterPro" id="IPR045436">
    <property type="entry name" value="DUF6507"/>
</dbReference>
<organism evidence="1 2">
    <name type="scientific">Nocardiopsis codii</name>
    <dbReference type="NCBI Taxonomy" id="3065942"/>
    <lineage>
        <taxon>Bacteria</taxon>
        <taxon>Bacillati</taxon>
        <taxon>Actinomycetota</taxon>
        <taxon>Actinomycetes</taxon>
        <taxon>Streptosporangiales</taxon>
        <taxon>Nocardiopsidaceae</taxon>
        <taxon>Nocardiopsis</taxon>
    </lineage>
</organism>
<keyword evidence="2" id="KW-1185">Reference proteome</keyword>
<dbReference type="Pfam" id="PF20117">
    <property type="entry name" value="DUF6507"/>
    <property type="match status" value="1"/>
</dbReference>
<evidence type="ECO:0000313" key="2">
    <source>
        <dbReference type="Proteomes" id="UP001356095"/>
    </source>
</evidence>
<gene>
    <name evidence="1" type="ORF">Q8791_03145</name>
</gene>